<keyword evidence="3" id="KW-1185">Reference proteome</keyword>
<dbReference type="InterPro" id="IPR002227">
    <property type="entry name" value="Tyrosinase_Cu-bd"/>
</dbReference>
<dbReference type="Proteomes" id="UP001610334">
    <property type="component" value="Unassembled WGS sequence"/>
</dbReference>
<dbReference type="SUPFAM" id="SSF48056">
    <property type="entry name" value="Di-copper centre-containing domain"/>
    <property type="match status" value="1"/>
</dbReference>
<dbReference type="Pfam" id="PF00264">
    <property type="entry name" value="Tyrosinase"/>
    <property type="match status" value="1"/>
</dbReference>
<evidence type="ECO:0000259" key="1">
    <source>
        <dbReference type="Pfam" id="PF00264"/>
    </source>
</evidence>
<gene>
    <name evidence="2" type="ORF">BJX63DRAFT_421479</name>
</gene>
<organism evidence="2 3">
    <name type="scientific">Aspergillus granulosus</name>
    <dbReference type="NCBI Taxonomy" id="176169"/>
    <lineage>
        <taxon>Eukaryota</taxon>
        <taxon>Fungi</taxon>
        <taxon>Dikarya</taxon>
        <taxon>Ascomycota</taxon>
        <taxon>Pezizomycotina</taxon>
        <taxon>Eurotiomycetes</taxon>
        <taxon>Eurotiomycetidae</taxon>
        <taxon>Eurotiales</taxon>
        <taxon>Aspergillaceae</taxon>
        <taxon>Aspergillus</taxon>
        <taxon>Aspergillus subgen. Nidulantes</taxon>
    </lineage>
</organism>
<evidence type="ECO:0000313" key="2">
    <source>
        <dbReference type="EMBL" id="KAL2812954.1"/>
    </source>
</evidence>
<name>A0ABR4HCM5_9EURO</name>
<dbReference type="Gene3D" id="1.10.1280.10">
    <property type="entry name" value="Di-copper center containing domain from catechol oxidase"/>
    <property type="match status" value="2"/>
</dbReference>
<sequence length="243" mass="27926">MARGRPWLYRSTNHNRYALRKPEQVEYIGAARCLICHPPITRLSRAPRPCGTSYIHYAGHLFPWYYYYLAHELLLQRVCGYKGAPPYWDKLGAYESGPIHEAAIFDPDFGFGGDPPLATTRPFNHETFCWANRSNVEGCFAVTDYNDTWQCSNKYPHSYCCGSATPGDPIFYLHPAYLDRLWWQWQQADEANRLTAIRGVNVPPQANLDLVDYSGDEGDMTTLRYVLWVHRIIPNVTVADVLD</sequence>
<feature type="domain" description="Tyrosinase copper-binding" evidence="1">
    <location>
        <begin position="164"/>
        <end position="187"/>
    </location>
</feature>
<dbReference type="InterPro" id="IPR008922">
    <property type="entry name" value="Di-copper_centre_dom_sf"/>
</dbReference>
<accession>A0ABR4HCM5</accession>
<reference evidence="2 3" key="1">
    <citation type="submission" date="2024-07" db="EMBL/GenBank/DDBJ databases">
        <title>Section-level genome sequencing and comparative genomics of Aspergillus sections Usti and Cavernicolus.</title>
        <authorList>
            <consortium name="Lawrence Berkeley National Laboratory"/>
            <person name="Nybo J.L."/>
            <person name="Vesth T.C."/>
            <person name="Theobald S."/>
            <person name="Frisvad J.C."/>
            <person name="Larsen T.O."/>
            <person name="Kjaerboelling I."/>
            <person name="Rothschild-Mancinelli K."/>
            <person name="Lyhne E.K."/>
            <person name="Kogle M.E."/>
            <person name="Barry K."/>
            <person name="Clum A."/>
            <person name="Na H."/>
            <person name="Ledsgaard L."/>
            <person name="Lin J."/>
            <person name="Lipzen A."/>
            <person name="Kuo A."/>
            <person name="Riley R."/>
            <person name="Mondo S."/>
            <person name="Labutti K."/>
            <person name="Haridas S."/>
            <person name="Pangalinan J."/>
            <person name="Salamov A.A."/>
            <person name="Simmons B.A."/>
            <person name="Magnuson J.K."/>
            <person name="Chen J."/>
            <person name="Drula E."/>
            <person name="Henrissat B."/>
            <person name="Wiebenga A."/>
            <person name="Lubbers R.J."/>
            <person name="Gomes A.C."/>
            <person name="Makela M.R."/>
            <person name="Stajich J."/>
            <person name="Grigoriev I.V."/>
            <person name="Mortensen U.H."/>
            <person name="De Vries R.P."/>
            <person name="Baker S.E."/>
            <person name="Andersen M.R."/>
        </authorList>
    </citation>
    <scope>NUCLEOTIDE SEQUENCE [LARGE SCALE GENOMIC DNA]</scope>
    <source>
        <strain evidence="2 3">CBS 588.65</strain>
    </source>
</reference>
<proteinExistence type="predicted"/>
<dbReference type="EMBL" id="JBFXLT010000043">
    <property type="protein sequence ID" value="KAL2812954.1"/>
    <property type="molecule type" value="Genomic_DNA"/>
</dbReference>
<comment type="caution">
    <text evidence="2">The sequence shown here is derived from an EMBL/GenBank/DDBJ whole genome shotgun (WGS) entry which is preliminary data.</text>
</comment>
<evidence type="ECO:0000313" key="3">
    <source>
        <dbReference type="Proteomes" id="UP001610334"/>
    </source>
</evidence>
<protein>
    <recommendedName>
        <fullName evidence="1">Tyrosinase copper-binding domain-containing protein</fullName>
    </recommendedName>
</protein>